<evidence type="ECO:0000313" key="2">
    <source>
        <dbReference type="EMBL" id="GBM23093.1"/>
    </source>
</evidence>
<organism evidence="2 3">
    <name type="scientific">Araneus ventricosus</name>
    <name type="common">Orbweaver spider</name>
    <name type="synonym">Epeira ventricosa</name>
    <dbReference type="NCBI Taxonomy" id="182803"/>
    <lineage>
        <taxon>Eukaryota</taxon>
        <taxon>Metazoa</taxon>
        <taxon>Ecdysozoa</taxon>
        <taxon>Arthropoda</taxon>
        <taxon>Chelicerata</taxon>
        <taxon>Arachnida</taxon>
        <taxon>Araneae</taxon>
        <taxon>Araneomorphae</taxon>
        <taxon>Entelegynae</taxon>
        <taxon>Araneoidea</taxon>
        <taxon>Araneidae</taxon>
        <taxon>Araneus</taxon>
    </lineage>
</organism>
<keyword evidence="3" id="KW-1185">Reference proteome</keyword>
<name>A0A4Y2E1S8_ARAVE</name>
<evidence type="ECO:0000256" key="1">
    <source>
        <dbReference type="SAM" id="MobiDB-lite"/>
    </source>
</evidence>
<protein>
    <submittedName>
        <fullName evidence="2">Uncharacterized protein</fullName>
    </submittedName>
</protein>
<accession>A0A4Y2E1S8</accession>
<reference evidence="2 3" key="1">
    <citation type="journal article" date="2019" name="Sci. Rep.">
        <title>Orb-weaving spider Araneus ventricosus genome elucidates the spidroin gene catalogue.</title>
        <authorList>
            <person name="Kono N."/>
            <person name="Nakamura H."/>
            <person name="Ohtoshi R."/>
            <person name="Moran D.A.P."/>
            <person name="Shinohara A."/>
            <person name="Yoshida Y."/>
            <person name="Fujiwara M."/>
            <person name="Mori M."/>
            <person name="Tomita M."/>
            <person name="Arakawa K."/>
        </authorList>
    </citation>
    <scope>NUCLEOTIDE SEQUENCE [LARGE SCALE GENOMIC DNA]</scope>
</reference>
<proteinExistence type="predicted"/>
<feature type="region of interest" description="Disordered" evidence="1">
    <location>
        <begin position="59"/>
        <end position="94"/>
    </location>
</feature>
<dbReference type="AlphaFoldDB" id="A0A4Y2E1S8"/>
<sequence length="94" mass="10033">MSKMSVSQKSSPRPVTGHPGSRCTTGHHDSIVRYCGSCTIALISRCPCSNPPLVRGTTCHRSGPEEPHHSNVPSGTYMAAPLPRARDVPPMGVR</sequence>
<feature type="region of interest" description="Disordered" evidence="1">
    <location>
        <begin position="1"/>
        <end position="28"/>
    </location>
</feature>
<gene>
    <name evidence="2" type="ORF">AVEN_150513_1</name>
</gene>
<dbReference type="Proteomes" id="UP000499080">
    <property type="component" value="Unassembled WGS sequence"/>
</dbReference>
<evidence type="ECO:0000313" key="3">
    <source>
        <dbReference type="Proteomes" id="UP000499080"/>
    </source>
</evidence>
<comment type="caution">
    <text evidence="2">The sequence shown here is derived from an EMBL/GenBank/DDBJ whole genome shotgun (WGS) entry which is preliminary data.</text>
</comment>
<dbReference type="EMBL" id="BGPR01000492">
    <property type="protein sequence ID" value="GBM23093.1"/>
    <property type="molecule type" value="Genomic_DNA"/>
</dbReference>
<feature type="compositionally biased region" description="Polar residues" evidence="1">
    <location>
        <begin position="1"/>
        <end position="13"/>
    </location>
</feature>